<dbReference type="EMBL" id="LSMT01000031">
    <property type="protein sequence ID" value="PFX31755.1"/>
    <property type="molecule type" value="Genomic_DNA"/>
</dbReference>
<dbReference type="Pfam" id="PF00078">
    <property type="entry name" value="RVT_1"/>
    <property type="match status" value="1"/>
</dbReference>
<keyword evidence="2" id="KW-0548">Nucleotidyltransferase</keyword>
<dbReference type="Proteomes" id="UP000225706">
    <property type="component" value="Unassembled WGS sequence"/>
</dbReference>
<dbReference type="GO" id="GO:0003964">
    <property type="term" value="F:RNA-directed DNA polymerase activity"/>
    <property type="evidence" value="ECO:0007669"/>
    <property type="project" value="UniProtKB-KW"/>
</dbReference>
<dbReference type="InterPro" id="IPR000477">
    <property type="entry name" value="RT_dom"/>
</dbReference>
<dbReference type="SUPFAM" id="SSF56672">
    <property type="entry name" value="DNA/RNA polymerases"/>
    <property type="match status" value="1"/>
</dbReference>
<name>A0A2B4STN1_STYPI</name>
<proteinExistence type="predicted"/>
<keyword evidence="2" id="KW-0695">RNA-directed DNA polymerase</keyword>
<dbReference type="CDD" id="cd01650">
    <property type="entry name" value="RT_nLTR_like"/>
    <property type="match status" value="1"/>
</dbReference>
<keyword evidence="2" id="KW-0808">Transferase</keyword>
<reference evidence="3" key="1">
    <citation type="journal article" date="2017" name="bioRxiv">
        <title>Comparative analysis of the genomes of Stylophora pistillata and Acropora digitifera provides evidence for extensive differences between species of corals.</title>
        <authorList>
            <person name="Voolstra C.R."/>
            <person name="Li Y."/>
            <person name="Liew Y.J."/>
            <person name="Baumgarten S."/>
            <person name="Zoccola D."/>
            <person name="Flot J.-F."/>
            <person name="Tambutte S."/>
            <person name="Allemand D."/>
            <person name="Aranda M."/>
        </authorList>
    </citation>
    <scope>NUCLEOTIDE SEQUENCE [LARGE SCALE GENOMIC DNA]</scope>
</reference>
<dbReference type="AlphaFoldDB" id="A0A2B4STN1"/>
<gene>
    <name evidence="2" type="ORF">AWC38_SpisGene3366</name>
</gene>
<dbReference type="PANTHER" id="PTHR33332">
    <property type="entry name" value="REVERSE TRANSCRIPTASE DOMAIN-CONTAINING PROTEIN"/>
    <property type="match status" value="1"/>
</dbReference>
<evidence type="ECO:0000313" key="3">
    <source>
        <dbReference type="Proteomes" id="UP000225706"/>
    </source>
</evidence>
<sequence length="644" mass="73571">MFASNGVKADLVNNLMSSDGISGINDHVAVTFELNLTVKISEKKPRTVYKFAKANLEDIHHDAETLSKNFFKRNPENISIEGNWQFFKSGLLSILDSRVPKKNIGSWNDSPWITRDLKKLLRKKKRLYNIYKKSGKASDKLKYRSFHRALKTKFRSVQDQYIANILDGAVKEKPKKFWSYIKSKKQDQIGIPPLYVNGKVLTDSTSKAKALINHFQQIFSKEDSSFLPNIGCSDIPAMESIIFDREGIINLLRNLDSKEANGPDKLPSTLLKITASEIAEVLSFLNSQSYESGQLPNDWKNAYVVPVFKKGDKHDPCNYRPVSLTAVLCKIMEHIIYRHIMHHLEDNDILFANQHGFRKNHSCESQLILSVEDLAKNLDHGDQMDMIILDFSKAFDKVPHQRLISKLQFYGIQGSTLTWIKSWLTSRSQSVIIDGVSSKSVDVISGVPQGTVLGPLMFLLFINDMQNGLGCTLRLFANDALLYHKITHHDDILALLRDLDKLGQWASRWQMLFNPSKCYKMSVFRSASPVVKHYTLYNQTLVSVRPYHYLGVLLSSDLRWNSHVDKIAKKGNSSLAFVKRNLYACSEEIKRAAYVSLVRPHLEYASAVWDPYRQNQVEKLEAIQNRAARFIKHDYSYNTSVSNL</sequence>
<dbReference type="OrthoDB" id="5985347at2759"/>
<protein>
    <submittedName>
        <fullName evidence="2">Putative RNA-directed DNA polymerase from transposon X-element</fullName>
    </submittedName>
</protein>
<organism evidence="2 3">
    <name type="scientific">Stylophora pistillata</name>
    <name type="common">Smooth cauliflower coral</name>
    <dbReference type="NCBI Taxonomy" id="50429"/>
    <lineage>
        <taxon>Eukaryota</taxon>
        <taxon>Metazoa</taxon>
        <taxon>Cnidaria</taxon>
        <taxon>Anthozoa</taxon>
        <taxon>Hexacorallia</taxon>
        <taxon>Scleractinia</taxon>
        <taxon>Astrocoeniina</taxon>
        <taxon>Pocilloporidae</taxon>
        <taxon>Stylophora</taxon>
    </lineage>
</organism>
<dbReference type="InterPro" id="IPR043502">
    <property type="entry name" value="DNA/RNA_pol_sf"/>
</dbReference>
<evidence type="ECO:0000313" key="2">
    <source>
        <dbReference type="EMBL" id="PFX31755.1"/>
    </source>
</evidence>
<keyword evidence="3" id="KW-1185">Reference proteome</keyword>
<accession>A0A2B4STN1</accession>
<comment type="caution">
    <text evidence="2">The sequence shown here is derived from an EMBL/GenBank/DDBJ whole genome shotgun (WGS) entry which is preliminary data.</text>
</comment>
<evidence type="ECO:0000259" key="1">
    <source>
        <dbReference type="PROSITE" id="PS50878"/>
    </source>
</evidence>
<feature type="domain" description="Reverse transcriptase" evidence="1">
    <location>
        <begin position="288"/>
        <end position="554"/>
    </location>
</feature>
<dbReference type="PROSITE" id="PS50878">
    <property type="entry name" value="RT_POL"/>
    <property type="match status" value="1"/>
</dbReference>